<evidence type="ECO:0000313" key="3">
    <source>
        <dbReference type="Proteomes" id="UP000604730"/>
    </source>
</evidence>
<reference evidence="2 3" key="1">
    <citation type="submission" date="2021-01" db="EMBL/GenBank/DDBJ databases">
        <title>Isolation and description of Catonella massiliensis sp. nov., a novel Catonella species, isolated from a stable periodontitis subject.</title>
        <authorList>
            <person name="Antezack A."/>
            <person name="Boxberger M."/>
            <person name="La Scola B."/>
            <person name="Monnet-Corti V."/>
        </authorList>
    </citation>
    <scope>NUCLEOTIDE SEQUENCE [LARGE SCALE GENOMIC DNA]</scope>
    <source>
        <strain evidence="2 3">Marseille-Q4567</strain>
    </source>
</reference>
<protein>
    <submittedName>
        <fullName evidence="2">Lipase</fullName>
    </submittedName>
</protein>
<dbReference type="Pfam" id="PF13472">
    <property type="entry name" value="Lipase_GDSL_2"/>
    <property type="match status" value="1"/>
</dbReference>
<dbReference type="SUPFAM" id="SSF52266">
    <property type="entry name" value="SGNH hydrolase"/>
    <property type="match status" value="1"/>
</dbReference>
<dbReference type="InterPro" id="IPR013830">
    <property type="entry name" value="SGNH_hydro"/>
</dbReference>
<keyword evidence="3" id="KW-1185">Reference proteome</keyword>
<dbReference type="Proteomes" id="UP000604730">
    <property type="component" value="Unassembled WGS sequence"/>
</dbReference>
<gene>
    <name evidence="2" type="ORF">JJN12_07935</name>
</gene>
<evidence type="ECO:0000259" key="1">
    <source>
        <dbReference type="Pfam" id="PF13472"/>
    </source>
</evidence>
<dbReference type="Gene3D" id="3.40.50.1110">
    <property type="entry name" value="SGNH hydrolase"/>
    <property type="match status" value="1"/>
</dbReference>
<comment type="caution">
    <text evidence="2">The sequence shown here is derived from an EMBL/GenBank/DDBJ whole genome shotgun (WGS) entry which is preliminary data.</text>
</comment>
<proteinExistence type="predicted"/>
<name>A0ABS1J1E0_9FIRM</name>
<feature type="domain" description="SGNH hydrolase-type esterase" evidence="1">
    <location>
        <begin position="6"/>
        <end position="182"/>
    </location>
</feature>
<sequence length="205" mass="23156">MKKCLFYGDSNTYGVDVRGGHSGARYPENQRFTGILANELKGEWEFIVEAKVGRCIPSMDFELEEFEEVIEKAGRIDLLAIMLGTNDYLSYSKPDADRVAGRMKALIDKLFENEAYSSRKTDILLIAPPKLDFTGDRYYEKFSTLDGGLSKALHNVAEEEGVHFADVGSLRLPLEKDGIHLTIEAEEPVAKYLLDVFRELKVHKD</sequence>
<dbReference type="InterPro" id="IPR036514">
    <property type="entry name" value="SGNH_hydro_sf"/>
</dbReference>
<organism evidence="2 3">
    <name type="scientific">Catonella massiliensis</name>
    <dbReference type="NCBI Taxonomy" id="2799636"/>
    <lineage>
        <taxon>Bacteria</taxon>
        <taxon>Bacillati</taxon>
        <taxon>Bacillota</taxon>
        <taxon>Clostridia</taxon>
        <taxon>Lachnospirales</taxon>
        <taxon>Lachnospiraceae</taxon>
        <taxon>Catonella</taxon>
    </lineage>
</organism>
<dbReference type="RefSeq" id="WP_208429171.1">
    <property type="nucleotide sequence ID" value="NZ_JAEPRJ010000001.1"/>
</dbReference>
<evidence type="ECO:0000313" key="2">
    <source>
        <dbReference type="EMBL" id="MBK5897704.1"/>
    </source>
</evidence>
<dbReference type="EMBL" id="JAEPRJ010000001">
    <property type="protein sequence ID" value="MBK5897704.1"/>
    <property type="molecule type" value="Genomic_DNA"/>
</dbReference>
<accession>A0ABS1J1E0</accession>